<gene>
    <name evidence="2" type="ORF">PGT21_018871</name>
</gene>
<proteinExistence type="predicted"/>
<protein>
    <submittedName>
        <fullName evidence="2">Uncharacterized protein</fullName>
    </submittedName>
</protein>
<evidence type="ECO:0000313" key="2">
    <source>
        <dbReference type="EMBL" id="KAA1080739.1"/>
    </source>
</evidence>
<dbReference type="AlphaFoldDB" id="A0A5B0MXZ1"/>
<keyword evidence="3" id="KW-1185">Reference proteome</keyword>
<name>A0A5B0MXZ1_PUCGR</name>
<dbReference type="EMBL" id="VSWC01000131">
    <property type="protein sequence ID" value="KAA1080739.1"/>
    <property type="molecule type" value="Genomic_DNA"/>
</dbReference>
<feature type="compositionally biased region" description="Polar residues" evidence="1">
    <location>
        <begin position="30"/>
        <end position="45"/>
    </location>
</feature>
<accession>A0A5B0MXZ1</accession>
<dbReference type="Proteomes" id="UP000324748">
    <property type="component" value="Unassembled WGS sequence"/>
</dbReference>
<feature type="compositionally biased region" description="Basic and acidic residues" evidence="1">
    <location>
        <begin position="58"/>
        <end position="70"/>
    </location>
</feature>
<feature type="region of interest" description="Disordered" evidence="1">
    <location>
        <begin position="30"/>
        <end position="70"/>
    </location>
</feature>
<evidence type="ECO:0000256" key="1">
    <source>
        <dbReference type="SAM" id="MobiDB-lite"/>
    </source>
</evidence>
<evidence type="ECO:0000313" key="3">
    <source>
        <dbReference type="Proteomes" id="UP000324748"/>
    </source>
</evidence>
<comment type="caution">
    <text evidence="2">The sequence shown here is derived from an EMBL/GenBank/DDBJ whole genome shotgun (WGS) entry which is preliminary data.</text>
</comment>
<organism evidence="2 3">
    <name type="scientific">Puccinia graminis f. sp. tritici</name>
    <dbReference type="NCBI Taxonomy" id="56615"/>
    <lineage>
        <taxon>Eukaryota</taxon>
        <taxon>Fungi</taxon>
        <taxon>Dikarya</taxon>
        <taxon>Basidiomycota</taxon>
        <taxon>Pucciniomycotina</taxon>
        <taxon>Pucciniomycetes</taxon>
        <taxon>Pucciniales</taxon>
        <taxon>Pucciniaceae</taxon>
        <taxon>Puccinia</taxon>
    </lineage>
</organism>
<sequence length="106" mass="11661">MPKIVPQSRESFGTFFVRIKNLTPQAPLTRLSASSKAQSTATRTKGCTKPVTKTLPTEPRRTPGSDELPERTRSLSVFHHSKQVTTLLHPLSPINPTENTTPTPLS</sequence>
<reference evidence="2 3" key="1">
    <citation type="submission" date="2019-05" db="EMBL/GenBank/DDBJ databases">
        <title>Emergence of the Ug99 lineage of the wheat stem rust pathogen through somatic hybridization.</title>
        <authorList>
            <person name="Li F."/>
            <person name="Upadhyaya N.M."/>
            <person name="Sperschneider J."/>
            <person name="Matny O."/>
            <person name="Nguyen-Phuc H."/>
            <person name="Mago R."/>
            <person name="Raley C."/>
            <person name="Miller M.E."/>
            <person name="Silverstein K.A.T."/>
            <person name="Henningsen E."/>
            <person name="Hirsch C.D."/>
            <person name="Visser B."/>
            <person name="Pretorius Z.A."/>
            <person name="Steffenson B.J."/>
            <person name="Schwessinger B."/>
            <person name="Dodds P.N."/>
            <person name="Figueroa M."/>
        </authorList>
    </citation>
    <scope>NUCLEOTIDE SEQUENCE [LARGE SCALE GENOMIC DNA]</scope>
    <source>
        <strain evidence="2">21-0</strain>
    </source>
</reference>